<protein>
    <recommendedName>
        <fullName evidence="3">AraC family transcriptional regulator</fullName>
    </recommendedName>
</protein>
<sequence>MAATPDMGERAIKLDQTVQALKDEVLEFNSEASSAEVDAVLPAYDRLNVYLSVKAGGLLLQDVTVKLDDHAPEVYHYDEFDSRAILGKEALQRLIRVSADPGPHRLHVSFHGKFADAKDSDPPLGDQYDVTIDKPAYATDVEFIIARESRFGGKPKLTMKQWRSAR</sequence>
<keyword evidence="2" id="KW-1185">Reference proteome</keyword>
<accession>A0A6M2BLZ5</accession>
<dbReference type="Proteomes" id="UP000472676">
    <property type="component" value="Unassembled WGS sequence"/>
</dbReference>
<evidence type="ECO:0008006" key="3">
    <source>
        <dbReference type="Google" id="ProtNLM"/>
    </source>
</evidence>
<reference evidence="1 2" key="1">
    <citation type="journal article" date="2014" name="Int. J. Syst. Evol. Microbiol.">
        <title>Solimonas terrae sp. nov., isolated from soil.</title>
        <authorList>
            <person name="Kim S.J."/>
            <person name="Moon J.Y."/>
            <person name="Weon H.Y."/>
            <person name="Ahn J.H."/>
            <person name="Chen W.M."/>
            <person name="Kwon S.W."/>
        </authorList>
    </citation>
    <scope>NUCLEOTIDE SEQUENCE [LARGE SCALE GENOMIC DNA]</scope>
    <source>
        <strain evidence="1 2">KIS83-12</strain>
    </source>
</reference>
<dbReference type="RefSeq" id="WP_166251403.1">
    <property type="nucleotide sequence ID" value="NZ_JAAMOW010000001.1"/>
</dbReference>
<name>A0A6M2BLZ5_9GAMM</name>
<evidence type="ECO:0000313" key="1">
    <source>
        <dbReference type="EMBL" id="NGY03712.1"/>
    </source>
</evidence>
<dbReference type="AlphaFoldDB" id="A0A6M2BLZ5"/>
<gene>
    <name evidence="1" type="ORF">G7Y85_02955</name>
</gene>
<evidence type="ECO:0000313" key="2">
    <source>
        <dbReference type="Proteomes" id="UP000472676"/>
    </source>
</evidence>
<organism evidence="1 2">
    <name type="scientific">Solimonas terrae</name>
    <dbReference type="NCBI Taxonomy" id="1396819"/>
    <lineage>
        <taxon>Bacteria</taxon>
        <taxon>Pseudomonadati</taxon>
        <taxon>Pseudomonadota</taxon>
        <taxon>Gammaproteobacteria</taxon>
        <taxon>Nevskiales</taxon>
        <taxon>Nevskiaceae</taxon>
        <taxon>Solimonas</taxon>
    </lineage>
</organism>
<dbReference type="EMBL" id="JAAMOW010000001">
    <property type="protein sequence ID" value="NGY03712.1"/>
    <property type="molecule type" value="Genomic_DNA"/>
</dbReference>
<proteinExistence type="predicted"/>
<comment type="caution">
    <text evidence="1">The sequence shown here is derived from an EMBL/GenBank/DDBJ whole genome shotgun (WGS) entry which is preliminary data.</text>
</comment>